<dbReference type="EMBL" id="GISG01021952">
    <property type="protein sequence ID" value="MBA4618757.1"/>
    <property type="molecule type" value="Transcribed_RNA"/>
</dbReference>
<organism evidence="1">
    <name type="scientific">Opuntia streptacantha</name>
    <name type="common">Prickly pear cactus</name>
    <name type="synonym">Opuntia cardona</name>
    <dbReference type="NCBI Taxonomy" id="393608"/>
    <lineage>
        <taxon>Eukaryota</taxon>
        <taxon>Viridiplantae</taxon>
        <taxon>Streptophyta</taxon>
        <taxon>Embryophyta</taxon>
        <taxon>Tracheophyta</taxon>
        <taxon>Spermatophyta</taxon>
        <taxon>Magnoliopsida</taxon>
        <taxon>eudicotyledons</taxon>
        <taxon>Gunneridae</taxon>
        <taxon>Pentapetalae</taxon>
        <taxon>Caryophyllales</taxon>
        <taxon>Cactineae</taxon>
        <taxon>Cactaceae</taxon>
        <taxon>Opuntioideae</taxon>
        <taxon>Opuntia</taxon>
    </lineage>
</organism>
<sequence>MLFWSNTKLVVEGVVPNLLHVIPVAHNTMLNWVLQCQNTSFRLSFISNIRILLAHTNHYTSMSGTTDDTWKDCPWSIIPSKPGLDHSSSIVTDEGLNLLCVSHFSLYLKSDELEAARGERKCVAATAR</sequence>
<dbReference type="EMBL" id="GISG01021954">
    <property type="protein sequence ID" value="MBA4618759.1"/>
    <property type="molecule type" value="Transcribed_RNA"/>
</dbReference>
<name>A0A7C8YHR9_OPUST</name>
<evidence type="ECO:0000313" key="1">
    <source>
        <dbReference type="EMBL" id="MBA4618759.1"/>
    </source>
</evidence>
<proteinExistence type="predicted"/>
<reference evidence="1" key="1">
    <citation type="journal article" date="2013" name="J. Plant Res.">
        <title>Effect of fungi and light on seed germination of three Opuntia species from semiarid lands of central Mexico.</title>
        <authorList>
            <person name="Delgado-Sanchez P."/>
            <person name="Jimenez-Bremont J.F."/>
            <person name="Guerrero-Gonzalez Mde L."/>
            <person name="Flores J."/>
        </authorList>
    </citation>
    <scope>NUCLEOTIDE SEQUENCE</scope>
    <source>
        <tissue evidence="1">Cladode</tissue>
    </source>
</reference>
<reference evidence="1" key="2">
    <citation type="submission" date="2020-07" db="EMBL/GenBank/DDBJ databases">
        <authorList>
            <person name="Vera ALvarez R."/>
            <person name="Arias-Moreno D.M."/>
            <person name="Jimenez-Jacinto V."/>
            <person name="Jimenez-Bremont J.F."/>
            <person name="Swaminathan K."/>
            <person name="Moose S.P."/>
            <person name="Guerrero-Gonzalez M.L."/>
            <person name="Marino-Ramirez L."/>
            <person name="Landsman D."/>
            <person name="Rodriguez-Kessler M."/>
            <person name="Delgado-Sanchez P."/>
        </authorList>
    </citation>
    <scope>NUCLEOTIDE SEQUENCE</scope>
    <source>
        <tissue evidence="1">Cladode</tissue>
    </source>
</reference>
<accession>A0A7C8YHR9</accession>
<dbReference type="AlphaFoldDB" id="A0A7C8YHR9"/>
<protein>
    <submittedName>
        <fullName evidence="1">Uncharacterized protein</fullName>
    </submittedName>
</protein>